<evidence type="ECO:0000259" key="2">
    <source>
        <dbReference type="PROSITE" id="PS51762"/>
    </source>
</evidence>
<dbReference type="PANTHER" id="PTHR10963">
    <property type="entry name" value="GLYCOSYL HYDROLASE-RELATED"/>
    <property type="match status" value="1"/>
</dbReference>
<dbReference type="InterPro" id="IPR050546">
    <property type="entry name" value="Glycosyl_Hydrlase_16"/>
</dbReference>
<proteinExistence type="inferred from homology"/>
<feature type="domain" description="GH16" evidence="2">
    <location>
        <begin position="4"/>
        <end position="340"/>
    </location>
</feature>
<sequence>MLGASFSALPLSAQTSKMPDLSKYELVFKDDFDTSLNAYRGTTGLWSTSARRDDIMTNGPKSVFLSDATKTGDGQKIGINPLKVSDGSLHISSGVIPDSKLPLVQEALTDIGRGAHAENVKYYTGMVSTADTWAQAYGYYEITAEIPVGQGHWPAFWLAPAGIGWPPEIDIFEIYSKGVGGTTTPKDNTFSSASFFDRVDVNGNPTQSVDYTNPYDLDENGNPRDPMIKNLQGGEQYVFQHTTNALTEFGADIYSGKWTWAAEWTPDYIAFYFGKDRDSMVEIYRTPTPDDLTTPMYTIINDQISSHWGWDPVEGLDHLTFAKGNDFSIDSVSVYAYNPENIITAQRIGDVIIDDETSSRITGSTGDDIIVTGGGAGQDFVALEGGADILHFTRGTGNAIVSGFGADDRVVLEGFYFDGANGAMSRLTQVGDDVWLTNGAYPADPQTIIFRDTRVEDFTPEQFVVRWSVTPDVWSSVAIPDTRLHDADGDGAVRADPAGSRMVDAGSTYQGAVTLRGGASGDEYYVYKPNTVIREATDRGVDTVYAAHSFRLPDNFENLVAINGTSNVTLTGNTLDNRIEGNANSNTLQGGLGNDLIISHAADTIVHAFGDGHDVVLGFDDADTLRLKGYAVTDPQALLARLVQDGDDVRLDLGQGGSITFRDTLLAAFDADSFDIMSGTNEFGESTRDPYARPSTGGVGGPAILPPPPANPDGKLIEGGIGNDTLRGGTLGDVMLGHDGNDLIRGFAGNDWLDGGKGSNHLNGGDGQDTLIAQGLNDTLHGGTGNDLFILSHEARGSMIMDFELGDQIDISRFGCSADDIRLTKMGGWIQVAMEEGDALTEILRVRTSTPQHLEDALLFA</sequence>
<dbReference type="InterPro" id="IPR013320">
    <property type="entry name" value="ConA-like_dom_sf"/>
</dbReference>
<accession>A0A521E9K8</accession>
<dbReference type="PROSITE" id="PS51762">
    <property type="entry name" value="GH16_2"/>
    <property type="match status" value="1"/>
</dbReference>
<dbReference type="PANTHER" id="PTHR10963:SF60">
    <property type="entry name" value="GRAM-NEGATIVE BACTERIA-BINDING PROTEIN 1-RELATED"/>
    <property type="match status" value="1"/>
</dbReference>
<dbReference type="GO" id="GO:0005975">
    <property type="term" value="P:carbohydrate metabolic process"/>
    <property type="evidence" value="ECO:0007669"/>
    <property type="project" value="InterPro"/>
</dbReference>
<dbReference type="Proteomes" id="UP000319014">
    <property type="component" value="Unassembled WGS sequence"/>
</dbReference>
<dbReference type="PRINTS" id="PR00313">
    <property type="entry name" value="CABNDNGRPT"/>
</dbReference>
<dbReference type="Pfam" id="PF00353">
    <property type="entry name" value="HemolysinCabind"/>
    <property type="match status" value="3"/>
</dbReference>
<keyword evidence="3" id="KW-0378">Hydrolase</keyword>
<comment type="similarity">
    <text evidence="1">Belongs to the glycosyl hydrolase 16 family.</text>
</comment>
<dbReference type="SUPFAM" id="SSF51120">
    <property type="entry name" value="beta-Roll"/>
    <property type="match status" value="3"/>
</dbReference>
<dbReference type="Gene3D" id="2.150.10.10">
    <property type="entry name" value="Serralysin-like metalloprotease, C-terminal"/>
    <property type="match status" value="3"/>
</dbReference>
<reference evidence="3 4" key="1">
    <citation type="submission" date="2017-05" db="EMBL/GenBank/DDBJ databases">
        <authorList>
            <person name="Varghese N."/>
            <person name="Submissions S."/>
        </authorList>
    </citation>
    <scope>NUCLEOTIDE SEQUENCE [LARGE SCALE GENOMIC DNA]</scope>
    <source>
        <strain evidence="3 4">DSM 100094</strain>
    </source>
</reference>
<protein>
    <submittedName>
        <fullName evidence="3">Glycosyl hydrolases family 16</fullName>
    </submittedName>
</protein>
<dbReference type="GO" id="GO:0004553">
    <property type="term" value="F:hydrolase activity, hydrolyzing O-glycosyl compounds"/>
    <property type="evidence" value="ECO:0007669"/>
    <property type="project" value="InterPro"/>
</dbReference>
<dbReference type="SUPFAM" id="SSF49899">
    <property type="entry name" value="Concanavalin A-like lectins/glucanases"/>
    <property type="match status" value="1"/>
</dbReference>
<dbReference type="InterPro" id="IPR000757">
    <property type="entry name" value="Beta-glucanase-like"/>
</dbReference>
<evidence type="ECO:0000313" key="3">
    <source>
        <dbReference type="EMBL" id="SMO80594.1"/>
    </source>
</evidence>
<name>A0A521E9K8_9RHOB</name>
<dbReference type="OrthoDB" id="9809583at2"/>
<organism evidence="3 4">
    <name type="scientific">Paracoccus laeviglucosivorans</name>
    <dbReference type="NCBI Taxonomy" id="1197861"/>
    <lineage>
        <taxon>Bacteria</taxon>
        <taxon>Pseudomonadati</taxon>
        <taxon>Pseudomonadota</taxon>
        <taxon>Alphaproteobacteria</taxon>
        <taxon>Rhodobacterales</taxon>
        <taxon>Paracoccaceae</taxon>
        <taxon>Paracoccus</taxon>
    </lineage>
</organism>
<dbReference type="GO" id="GO:0005509">
    <property type="term" value="F:calcium ion binding"/>
    <property type="evidence" value="ECO:0007669"/>
    <property type="project" value="InterPro"/>
</dbReference>
<dbReference type="InterPro" id="IPR001343">
    <property type="entry name" value="Hemolysn_Ca-bd"/>
</dbReference>
<keyword evidence="4" id="KW-1185">Reference proteome</keyword>
<gene>
    <name evidence="3" type="ORF">SAMN06265221_11234</name>
</gene>
<dbReference type="Gene3D" id="2.60.120.200">
    <property type="match status" value="1"/>
</dbReference>
<evidence type="ECO:0000313" key="4">
    <source>
        <dbReference type="Proteomes" id="UP000319014"/>
    </source>
</evidence>
<dbReference type="InterPro" id="IPR011049">
    <property type="entry name" value="Serralysin-like_metalloprot_C"/>
</dbReference>
<dbReference type="EMBL" id="FXTK01000012">
    <property type="protein sequence ID" value="SMO80594.1"/>
    <property type="molecule type" value="Genomic_DNA"/>
</dbReference>
<evidence type="ECO:0000256" key="1">
    <source>
        <dbReference type="ARBA" id="ARBA00006865"/>
    </source>
</evidence>
<dbReference type="AlphaFoldDB" id="A0A521E9K8"/>